<sequence length="754" mass="83569">MFRRPKLYISVPFILWLRHFQFVFSSAISAGTPEQLIASGGEFVRSFHANGDVGSHGRSRQDIAPLYLIEARKDLDKLQTLSYQVTLLLPEFLLTKISPALHQKIAGIFIIPTHGNTSFDSKTPQGRGTVDQNLNPFWQSQHQYNPTGTNVLEQAFPFSVVLLSSATVGQKFLEKARQNRDRETSNSYPEYRAFMNYYFGPSKMNSVECLEFEDINGKQAPHCDPIGGQSIWGYRHTKHGDLRETMRHSNGEWIMVMAGMDAKSLSQVLAPGANTAVSGIVALLAAAHALQTVSDDELIRPIVFGAFQSEKYGFVGSRRFLSDIQKFQTAARKNGTNMYAACKAPAFNSHSILGEDICTDPIHFNMNFAHLNLSKLAYAIAIDQVGVLPSGRKQFFVHENPRLAEPSDVTSRSLLDIIKDCPASQPSIVAKSSVNNSLPPTSLLSFLNEKEYGQAGLKSAVFAGYDAEFVNGTLYNTHHDVLSAVDPNAVATAAEIIAQSLFVLATMNGSETTVNSTRLKAIKVDLVLVRDLLDCIATDWSCDLIAQTSEPFVSTMIEYLDLTATAEPSYQQPVTLQTGSIDINRQSLLMTSNGQDYLTSLGQGLWNNKTYRTRIFPNAYEVFIRSFLASTLSPTNRSENASTDKKHCSRTQACQDPAKECVYPGRCRRRVAFFHDAMSPGLARTETLGLYSIIDKNNPIWTEPHWDLDIGSYVFPDPGPWIGWVAMGCGLSITTLSGFLSMRMLQRLKKSKLL</sequence>
<accession>A0A024GI64</accession>
<organism evidence="13 14">
    <name type="scientific">Albugo candida</name>
    <dbReference type="NCBI Taxonomy" id="65357"/>
    <lineage>
        <taxon>Eukaryota</taxon>
        <taxon>Sar</taxon>
        <taxon>Stramenopiles</taxon>
        <taxon>Oomycota</taxon>
        <taxon>Peronosporomycetes</taxon>
        <taxon>Albuginales</taxon>
        <taxon>Albuginaceae</taxon>
        <taxon>Albugo</taxon>
    </lineage>
</organism>
<keyword evidence="4 10" id="KW-0812">Transmembrane</keyword>
<evidence type="ECO:0000256" key="11">
    <source>
        <dbReference type="SAM" id="SignalP"/>
    </source>
</evidence>
<dbReference type="AlphaFoldDB" id="A0A024GI64"/>
<keyword evidence="9" id="KW-0325">Glycoprotein</keyword>
<comment type="caution">
    <text evidence="13">The sequence shown here is derived from an EMBL/GenBank/DDBJ whole genome shotgun (WGS) entry which is preliminary data.</text>
</comment>
<feature type="signal peptide" evidence="11">
    <location>
        <begin position="1"/>
        <end position="25"/>
    </location>
</feature>
<keyword evidence="14" id="KW-1185">Reference proteome</keyword>
<evidence type="ECO:0000313" key="14">
    <source>
        <dbReference type="Proteomes" id="UP000053237"/>
    </source>
</evidence>
<reference evidence="13 14" key="1">
    <citation type="submission" date="2012-05" db="EMBL/GenBank/DDBJ databases">
        <title>Recombination and specialization in a pathogen metapopulation.</title>
        <authorList>
            <person name="Gardiner A."/>
            <person name="Kemen E."/>
            <person name="Schultz-Larsen T."/>
            <person name="MacLean D."/>
            <person name="Van Oosterhout C."/>
            <person name="Jones J.D.G."/>
        </authorList>
    </citation>
    <scope>NUCLEOTIDE SEQUENCE [LARGE SCALE GENOMIC DNA]</scope>
    <source>
        <strain evidence="13 14">Ac Nc2</strain>
    </source>
</reference>
<dbReference type="OrthoDB" id="10265862at2759"/>
<dbReference type="PANTHER" id="PTHR21092:SF0">
    <property type="entry name" value="NICASTRIN"/>
    <property type="match status" value="1"/>
</dbReference>
<evidence type="ECO:0000256" key="4">
    <source>
        <dbReference type="ARBA" id="ARBA00022692"/>
    </source>
</evidence>
<evidence type="ECO:0000259" key="12">
    <source>
        <dbReference type="Pfam" id="PF18266"/>
    </source>
</evidence>
<proteinExistence type="inferred from homology"/>
<feature type="chain" id="PRO_5001529523" description="Nicastrin" evidence="11">
    <location>
        <begin position="26"/>
        <end position="754"/>
    </location>
</feature>
<name>A0A024GI64_9STRA</name>
<evidence type="ECO:0000313" key="13">
    <source>
        <dbReference type="EMBL" id="CCI46222.1"/>
    </source>
</evidence>
<comment type="subcellular location">
    <subcellularLocation>
        <location evidence="1">Membrane</location>
        <topology evidence="1">Single-pass type I membrane protein</topology>
    </subcellularLocation>
</comment>
<dbReference type="PANTHER" id="PTHR21092">
    <property type="entry name" value="NICASTRIN"/>
    <property type="match status" value="1"/>
</dbReference>
<keyword evidence="5 11" id="KW-0732">Signal</keyword>
<dbReference type="Proteomes" id="UP000053237">
    <property type="component" value="Unassembled WGS sequence"/>
</dbReference>
<feature type="domain" description="Nicastrin small lobe" evidence="12">
    <location>
        <begin position="44"/>
        <end position="193"/>
    </location>
</feature>
<gene>
    <name evidence="13" type="ORF">BN9_071510</name>
</gene>
<dbReference type="STRING" id="65357.A0A024GI64"/>
<keyword evidence="7 10" id="KW-1133">Transmembrane helix</keyword>
<dbReference type="Pfam" id="PF18266">
    <property type="entry name" value="Ncstrn_small"/>
    <property type="match status" value="1"/>
</dbReference>
<dbReference type="InParanoid" id="A0A024GI64"/>
<dbReference type="SUPFAM" id="SSF53187">
    <property type="entry name" value="Zn-dependent exopeptidases"/>
    <property type="match status" value="1"/>
</dbReference>
<evidence type="ECO:0000256" key="3">
    <source>
        <dbReference type="ARBA" id="ARBA00015303"/>
    </source>
</evidence>
<dbReference type="InterPro" id="IPR008710">
    <property type="entry name" value="Nicastrin"/>
</dbReference>
<evidence type="ECO:0000256" key="6">
    <source>
        <dbReference type="ARBA" id="ARBA00022976"/>
    </source>
</evidence>
<evidence type="ECO:0000256" key="10">
    <source>
        <dbReference type="SAM" id="Phobius"/>
    </source>
</evidence>
<dbReference type="InterPro" id="IPR041084">
    <property type="entry name" value="Ncstrn_small"/>
</dbReference>
<evidence type="ECO:0000256" key="2">
    <source>
        <dbReference type="ARBA" id="ARBA00007717"/>
    </source>
</evidence>
<feature type="transmembrane region" description="Helical" evidence="10">
    <location>
        <begin position="721"/>
        <end position="742"/>
    </location>
</feature>
<comment type="similarity">
    <text evidence="2">Belongs to the nicastrin family.</text>
</comment>
<evidence type="ECO:0000256" key="5">
    <source>
        <dbReference type="ARBA" id="ARBA00022729"/>
    </source>
</evidence>
<evidence type="ECO:0000256" key="8">
    <source>
        <dbReference type="ARBA" id="ARBA00023136"/>
    </source>
</evidence>
<protein>
    <recommendedName>
        <fullName evidence="3">Nicastrin</fullName>
    </recommendedName>
</protein>
<dbReference type="Gene3D" id="3.40.630.10">
    <property type="entry name" value="Zn peptidases"/>
    <property type="match status" value="1"/>
</dbReference>
<keyword evidence="8 10" id="KW-0472">Membrane</keyword>
<evidence type="ECO:0000256" key="7">
    <source>
        <dbReference type="ARBA" id="ARBA00022989"/>
    </source>
</evidence>
<dbReference type="Pfam" id="PF05450">
    <property type="entry name" value="Nicastrin"/>
    <property type="match status" value="1"/>
</dbReference>
<keyword evidence="6" id="KW-0914">Notch signaling pathway</keyword>
<evidence type="ECO:0000256" key="9">
    <source>
        <dbReference type="ARBA" id="ARBA00023180"/>
    </source>
</evidence>
<dbReference type="EMBL" id="CAIX01000120">
    <property type="protein sequence ID" value="CCI46222.1"/>
    <property type="molecule type" value="Genomic_DNA"/>
</dbReference>
<dbReference type="GO" id="GO:0016485">
    <property type="term" value="P:protein processing"/>
    <property type="evidence" value="ECO:0007669"/>
    <property type="project" value="InterPro"/>
</dbReference>
<dbReference type="GO" id="GO:0007219">
    <property type="term" value="P:Notch signaling pathway"/>
    <property type="evidence" value="ECO:0007669"/>
    <property type="project" value="UniProtKB-KW"/>
</dbReference>
<dbReference type="GO" id="GO:0005886">
    <property type="term" value="C:plasma membrane"/>
    <property type="evidence" value="ECO:0007669"/>
    <property type="project" value="TreeGrafter"/>
</dbReference>
<evidence type="ECO:0000256" key="1">
    <source>
        <dbReference type="ARBA" id="ARBA00004479"/>
    </source>
</evidence>